<dbReference type="Proteomes" id="UP000199648">
    <property type="component" value="Unassembled WGS sequence"/>
</dbReference>
<evidence type="ECO:0000313" key="3">
    <source>
        <dbReference type="EMBL" id="SCZ60316.1"/>
    </source>
</evidence>
<reference evidence="3 4" key="1">
    <citation type="submission" date="2016-10" db="EMBL/GenBank/DDBJ databases">
        <authorList>
            <person name="de Groot N.N."/>
        </authorList>
    </citation>
    <scope>NUCLEOTIDE SEQUENCE [LARGE SCALE GENOMIC DNA]</scope>
    <source>
        <strain evidence="3 4">HLD2</strain>
    </source>
</reference>
<dbReference type="InterPro" id="IPR036291">
    <property type="entry name" value="NAD(P)-bd_dom_sf"/>
</dbReference>
<dbReference type="SUPFAM" id="SSF51735">
    <property type="entry name" value="NAD(P)-binding Rossmann-fold domains"/>
    <property type="match status" value="1"/>
</dbReference>
<dbReference type="STRING" id="415747.SAMN03097708_02030"/>
<accession>A0A1G5QFE5</accession>
<dbReference type="PANTHER" id="PTHR43125">
    <property type="entry name" value="INOSITOL-3-PHOSPHATE SYNTHASE"/>
    <property type="match status" value="1"/>
</dbReference>
<keyword evidence="4" id="KW-1185">Reference proteome</keyword>
<dbReference type="InterPro" id="IPR013021">
    <property type="entry name" value="Myo-inos-1-P_Synthase_GAPDH"/>
</dbReference>
<dbReference type="InterPro" id="IPR052199">
    <property type="entry name" value="MIPS"/>
</dbReference>
<dbReference type="Gene3D" id="3.30.360.10">
    <property type="entry name" value="Dihydrodipicolinate Reductase, domain 2"/>
    <property type="match status" value="1"/>
</dbReference>
<comment type="similarity">
    <text evidence="1">Belongs to the myo-inositol 1-phosphate synthase family.</text>
</comment>
<dbReference type="PIRSF" id="PIRSF015578">
    <property type="entry name" value="Myoinos-ppht_syn"/>
    <property type="match status" value="1"/>
</dbReference>
<gene>
    <name evidence="3" type="ORF">SAMN03097708_02030</name>
</gene>
<protein>
    <submittedName>
        <fullName evidence="3">Myo-inositol-1-phosphate synthase</fullName>
    </submittedName>
</protein>
<dbReference type="AlphaFoldDB" id="A0A1G5QFE5"/>
<name>A0A1G5QFE5_9GAMM</name>
<dbReference type="GO" id="GO:0004512">
    <property type="term" value="F:inositol-3-phosphate synthase activity"/>
    <property type="evidence" value="ECO:0007669"/>
    <property type="project" value="InterPro"/>
</dbReference>
<sequence length="387" mass="42824">MGGNIRIAIAGVGNCASSLVQGIQFYRERRDCEPVGLMHLDLGGYRPEDIEVVAAFDIDSRKVGRDLAKAVFAEPNCTEPFQRDLPETGVLVQMGPVLDGFAPHMAEHPKRRRCVPSDQTELSQPEVVQILRESGAEMLVNYLPVGSEAATRFYAECALEAGIGFINNIPVFIASDPVWAMRFEERGLPVIGDDIKSQLGATIVHRMLTDLFRRRGVRIDRTYQLNTGGNSDFLNMLDRKRLSSKKISKTEAVQSVAASRIEDDNIHVGPSDYVPWQNDNKVCFIRMEGTMFGEVPMNLELRLSVEDSPNSAGVAIDAIRCCRLALDRGQAGPLHAPAACFCKHPPRQYTDDEAYRLTEAFINGWVHRVENEDKSVDAGHKVPGSAL</sequence>
<dbReference type="PANTHER" id="PTHR43125:SF1">
    <property type="entry name" value="INOSITOL-3-PHOSPHATE SYNTHASE"/>
    <property type="match status" value="1"/>
</dbReference>
<dbReference type="GO" id="GO:0008654">
    <property type="term" value="P:phospholipid biosynthetic process"/>
    <property type="evidence" value="ECO:0007669"/>
    <property type="project" value="InterPro"/>
</dbReference>
<dbReference type="InterPro" id="IPR002587">
    <property type="entry name" value="Myo-inos-1-P_Synthase"/>
</dbReference>
<dbReference type="RefSeq" id="WP_092996233.1">
    <property type="nucleotide sequence ID" value="NZ_FMWD01000005.1"/>
</dbReference>
<dbReference type="EMBL" id="FMWD01000005">
    <property type="protein sequence ID" value="SCZ60316.1"/>
    <property type="molecule type" value="Genomic_DNA"/>
</dbReference>
<feature type="domain" description="Myo-inositol-1-phosphate synthase GAPDH-like" evidence="2">
    <location>
        <begin position="200"/>
        <end position="308"/>
    </location>
</feature>
<dbReference type="OrthoDB" id="9766811at2"/>
<organism evidence="3 4">
    <name type="scientific">Thiohalomonas denitrificans</name>
    <dbReference type="NCBI Taxonomy" id="415747"/>
    <lineage>
        <taxon>Bacteria</taxon>
        <taxon>Pseudomonadati</taxon>
        <taxon>Pseudomonadota</taxon>
        <taxon>Gammaproteobacteria</taxon>
        <taxon>Thiohalomonadales</taxon>
        <taxon>Thiohalomonadaceae</taxon>
        <taxon>Thiohalomonas</taxon>
    </lineage>
</organism>
<evidence type="ECO:0000256" key="1">
    <source>
        <dbReference type="ARBA" id="ARBA00010813"/>
    </source>
</evidence>
<evidence type="ECO:0000313" key="4">
    <source>
        <dbReference type="Proteomes" id="UP000199648"/>
    </source>
</evidence>
<dbReference type="Pfam" id="PF01658">
    <property type="entry name" value="Inos-1-P_synth"/>
    <property type="match status" value="1"/>
</dbReference>
<dbReference type="Gene3D" id="3.40.50.720">
    <property type="entry name" value="NAD(P)-binding Rossmann-like Domain"/>
    <property type="match status" value="1"/>
</dbReference>
<evidence type="ECO:0000259" key="2">
    <source>
        <dbReference type="Pfam" id="PF01658"/>
    </source>
</evidence>
<dbReference type="GO" id="GO:0006021">
    <property type="term" value="P:inositol biosynthetic process"/>
    <property type="evidence" value="ECO:0007669"/>
    <property type="project" value="InterPro"/>
</dbReference>
<dbReference type="SUPFAM" id="SSF55347">
    <property type="entry name" value="Glyceraldehyde-3-phosphate dehydrogenase-like, C-terminal domain"/>
    <property type="match status" value="1"/>
</dbReference>
<proteinExistence type="inferred from homology"/>